<dbReference type="Proteomes" id="UP000031552">
    <property type="component" value="Unassembled WGS sequence"/>
</dbReference>
<evidence type="ECO:0000313" key="1">
    <source>
        <dbReference type="EMBL" id="CDR33374.1"/>
    </source>
</evidence>
<name>A0A090DX14_9BACT</name>
<proteinExistence type="predicted"/>
<organism evidence="1 2">
    <name type="scientific">Candidatus Criblamydia sequanensis CRIB-18</name>
    <dbReference type="NCBI Taxonomy" id="1437425"/>
    <lineage>
        <taxon>Bacteria</taxon>
        <taxon>Pseudomonadati</taxon>
        <taxon>Chlamydiota</taxon>
        <taxon>Chlamydiia</taxon>
        <taxon>Parachlamydiales</taxon>
        <taxon>Candidatus Criblamydiaceae</taxon>
        <taxon>Candidatus Criblamydia</taxon>
    </lineage>
</organism>
<sequence>MTDNIDLKVNQTLSATEKLLKFEGEVSKNATNQAEFFKGYDEFIKAIQAFKDIIEEEALGKGKLDIDEELSNEIWQEITHLENPSKRKNKEEKALALQNSLFWDKLYSFQESLNHLQDKRLKRGQKVEKIDPGAEGDKE</sequence>
<reference evidence="1" key="1">
    <citation type="submission" date="2013-12" db="EMBL/GenBank/DDBJ databases">
        <authorList>
            <person name="Linke B."/>
        </authorList>
    </citation>
    <scope>NUCLEOTIDE SEQUENCE [LARGE SCALE GENOMIC DNA]</scope>
    <source>
        <strain evidence="1">CRIB-18</strain>
    </source>
</reference>
<comment type="caution">
    <text evidence="1">The sequence shown here is derived from an EMBL/GenBank/DDBJ whole genome shotgun (WGS) entry which is preliminary data.</text>
</comment>
<dbReference type="AlphaFoldDB" id="A0A090DX14"/>
<gene>
    <name evidence="1" type="ORF">CSEC_0540</name>
</gene>
<protein>
    <submittedName>
        <fullName evidence="1">Uncharacterized protein</fullName>
    </submittedName>
</protein>
<dbReference type="STRING" id="1437425.CSEC_0540"/>
<keyword evidence="2" id="KW-1185">Reference proteome</keyword>
<evidence type="ECO:0000313" key="2">
    <source>
        <dbReference type="Proteomes" id="UP000031552"/>
    </source>
</evidence>
<reference evidence="1" key="2">
    <citation type="submission" date="2014-09" db="EMBL/GenBank/DDBJ databases">
        <title>Criblamydia sequanensis harbors a mega-plasmid encoding arsenite resistance.</title>
        <authorList>
            <person name="Bertelli C."/>
            <person name="Goesmann A."/>
            <person name="Greub G."/>
        </authorList>
    </citation>
    <scope>NUCLEOTIDE SEQUENCE [LARGE SCALE GENOMIC DNA]</scope>
    <source>
        <strain evidence="1">CRIB-18</strain>
    </source>
</reference>
<dbReference type="RefSeq" id="WP_041016878.1">
    <property type="nucleotide sequence ID" value="NZ_CCEJ010000003.1"/>
</dbReference>
<dbReference type="EMBL" id="CCEJ010000003">
    <property type="protein sequence ID" value="CDR33374.1"/>
    <property type="molecule type" value="Genomic_DNA"/>
</dbReference>
<accession>A0A090DX14</accession>